<dbReference type="InterPro" id="IPR030802">
    <property type="entry name" value="Permease_MalE"/>
</dbReference>
<feature type="transmembrane region" description="Helical" evidence="1">
    <location>
        <begin position="358"/>
        <end position="377"/>
    </location>
</feature>
<comment type="caution">
    <text evidence="2">The sequence shown here is derived from an EMBL/GenBank/DDBJ whole genome shotgun (WGS) entry which is preliminary data.</text>
</comment>
<evidence type="ECO:0000313" key="3">
    <source>
        <dbReference type="Proteomes" id="UP000307510"/>
    </source>
</evidence>
<reference evidence="3" key="2">
    <citation type="submission" date="2019-06" db="EMBL/GenBank/DDBJ databases">
        <title>AzeR, a transcriptional regulator that responds to azelaic acid in Pseudomonas nitroreducens.</title>
        <authorList>
            <person name="Bez C."/>
            <person name="Javvadi S.G."/>
            <person name="Bertani I."/>
            <person name="Devescovi G."/>
            <person name="Studholme D.J."/>
            <person name="Geller A."/>
            <person name="Levy A."/>
            <person name="Venturi V."/>
        </authorList>
    </citation>
    <scope>NUCLEOTIDE SEQUENCE [LARGE SCALE GENOMIC DNA]</scope>
    <source>
        <strain evidence="3">DSM 9128</strain>
    </source>
</reference>
<keyword evidence="1" id="KW-1133">Transmembrane helix</keyword>
<keyword evidence="1" id="KW-0812">Transmembrane</keyword>
<evidence type="ECO:0000313" key="2">
    <source>
        <dbReference type="EMBL" id="TLP72536.1"/>
    </source>
</evidence>
<accession>A0A5R9A407</accession>
<keyword evidence="1" id="KW-1003">Cell membrane</keyword>
<keyword evidence="1" id="KW-0472">Membrane</keyword>
<proteinExistence type="inferred from homology"/>
<organism evidence="2 3">
    <name type="scientific">Pseudomonas nitroreducens</name>
    <dbReference type="NCBI Taxonomy" id="46680"/>
    <lineage>
        <taxon>Bacteria</taxon>
        <taxon>Pseudomonadati</taxon>
        <taxon>Pseudomonadota</taxon>
        <taxon>Gammaproteobacteria</taxon>
        <taxon>Pseudomonadales</taxon>
        <taxon>Pseudomonadaceae</taxon>
        <taxon>Pseudomonas</taxon>
    </lineage>
</organism>
<dbReference type="SUPFAM" id="SSF52091">
    <property type="entry name" value="SpoIIaa-like"/>
    <property type="match status" value="1"/>
</dbReference>
<dbReference type="GO" id="GO:0043190">
    <property type="term" value="C:ATP-binding cassette (ABC) transporter complex"/>
    <property type="evidence" value="ECO:0007669"/>
    <property type="project" value="InterPro"/>
</dbReference>
<sequence length="381" mass="40656">MTMTAQPGQLQLDTSASPPLMYVSGDWTLAHFSALEAQVAAQRQAESPAALDFAGLGALDTAGAALLAEIIGGARMSQLEQIARNLPAERQALLRAVGSAITQCRLDEKAPEQGNALVDVLERIGIATLTFREHLVGLLGFIGLTLQTLLRNLFRPRRWRLTSLAAHMEETGLDAVPIVALLTFMVGAVVAFLGATVLQKFGAQIYTVDLVGFSFLREFGVLLTAILLAGRTASAFTAQIGSMKANQEIDAIQALGLDPVELLVLPRVLALLLTLPMLTFLAMISGIFGGGVVCALALDISPRMFLYMLQNDIAVQHFLVGIVKAPVFAFIIAVIGCLEGFRVSGSAQSVGEHTTSSVVQSIFVVILLDAVFALFFMEMGW</sequence>
<feature type="transmembrane region" description="Helical" evidence="1">
    <location>
        <begin position="210"/>
        <end position="230"/>
    </location>
</feature>
<dbReference type="EMBL" id="VASG01000005">
    <property type="protein sequence ID" value="TLP72536.1"/>
    <property type="molecule type" value="Genomic_DNA"/>
</dbReference>
<comment type="similarity">
    <text evidence="1">Belongs to the MlaE permease family.</text>
</comment>
<name>A0A5R9A407_PSENT</name>
<gene>
    <name evidence="2" type="ORF">FEA48_19935</name>
</gene>
<feature type="transmembrane region" description="Helical" evidence="1">
    <location>
        <begin position="268"/>
        <end position="298"/>
    </location>
</feature>
<feature type="transmembrane region" description="Helical" evidence="1">
    <location>
        <begin position="318"/>
        <end position="338"/>
    </location>
</feature>
<dbReference type="Proteomes" id="UP000307510">
    <property type="component" value="Unassembled WGS sequence"/>
</dbReference>
<dbReference type="PANTHER" id="PTHR30188">
    <property type="entry name" value="ABC TRANSPORTER PERMEASE PROTEIN-RELATED"/>
    <property type="match status" value="1"/>
</dbReference>
<dbReference type="PANTHER" id="PTHR30188:SF3">
    <property type="entry name" value="ABC TRANSPORTER PERMEASE"/>
    <property type="match status" value="1"/>
</dbReference>
<feature type="transmembrane region" description="Helical" evidence="1">
    <location>
        <begin position="135"/>
        <end position="154"/>
    </location>
</feature>
<evidence type="ECO:0000256" key="1">
    <source>
        <dbReference type="RuleBase" id="RU362044"/>
    </source>
</evidence>
<dbReference type="Pfam" id="PF02405">
    <property type="entry name" value="MlaE"/>
    <property type="match status" value="1"/>
</dbReference>
<protein>
    <submittedName>
        <fullName evidence="2">MlaE family lipid ABC transporter permease subunit</fullName>
    </submittedName>
</protein>
<feature type="transmembrane region" description="Helical" evidence="1">
    <location>
        <begin position="175"/>
        <end position="198"/>
    </location>
</feature>
<dbReference type="GO" id="GO:0005548">
    <property type="term" value="F:phospholipid transporter activity"/>
    <property type="evidence" value="ECO:0007669"/>
    <property type="project" value="TreeGrafter"/>
</dbReference>
<keyword evidence="1" id="KW-0997">Cell inner membrane</keyword>
<dbReference type="AlphaFoldDB" id="A0A5R9A407"/>
<dbReference type="InterPro" id="IPR003453">
    <property type="entry name" value="ABC_MlaE_roteobac"/>
</dbReference>
<reference evidence="2 3" key="1">
    <citation type="submission" date="2019-05" db="EMBL/GenBank/DDBJ databases">
        <authorList>
            <person name="Moore K."/>
            <person name="O'Neill P."/>
            <person name="Farbos A."/>
            <person name="Studholme D.J."/>
        </authorList>
    </citation>
    <scope>NUCLEOTIDE SEQUENCE [LARGE SCALE GENOMIC DNA]</scope>
    <source>
        <strain evidence="2 3">DSM 9128</strain>
    </source>
</reference>
<dbReference type="RefSeq" id="WP_138215325.1">
    <property type="nucleotide sequence ID" value="NZ_VASG01000005.1"/>
</dbReference>
<dbReference type="InterPro" id="IPR036513">
    <property type="entry name" value="STAS_dom_sf"/>
</dbReference>
<comment type="subcellular location">
    <subcellularLocation>
        <location evidence="1">Cell inner membrane</location>
        <topology evidence="1">Multi-pass membrane protein</topology>
    </subcellularLocation>
</comment>
<dbReference type="NCBIfam" id="TIGR00056">
    <property type="entry name" value="MlaE family lipid ABC transporter permease subunit"/>
    <property type="match status" value="1"/>
</dbReference>